<dbReference type="PANTHER" id="PTHR43156">
    <property type="entry name" value="STAGE II SPORULATION PROTEIN E-RELATED"/>
    <property type="match status" value="1"/>
</dbReference>
<dbReference type="Pfam" id="PF07228">
    <property type="entry name" value="SpoIIE"/>
    <property type="match status" value="1"/>
</dbReference>
<dbReference type="Gene3D" id="3.60.40.10">
    <property type="entry name" value="PPM-type phosphatase domain"/>
    <property type="match status" value="1"/>
</dbReference>
<dbReference type="InterPro" id="IPR052016">
    <property type="entry name" value="Bact_Sigma-Reg"/>
</dbReference>
<keyword evidence="1" id="KW-0378">Hydrolase</keyword>
<evidence type="ECO:0000313" key="6">
    <source>
        <dbReference type="Proteomes" id="UP000305778"/>
    </source>
</evidence>
<keyword evidence="3" id="KW-0812">Transmembrane</keyword>
<keyword evidence="6" id="KW-1185">Reference proteome</keyword>
<proteinExistence type="predicted"/>
<feature type="compositionally biased region" description="Basic and acidic residues" evidence="2">
    <location>
        <begin position="448"/>
        <end position="457"/>
    </location>
</feature>
<sequence length="457" mass="48772">MRDEARPFEPALLTPLLVIVLTAVADILTPHLQFYRLFGAAPALAAAMFPVAGTLGIGLLALMTGFALSAADHDLGQTPGNFTLLAITAITLAAAYASRVRQHREHTLAEVRAVAETTQKVLLRPVPHHLGQVDVEVLYQAAAAHARIGGDFYEAQQTPHGVRLIIGDVRGNGLPAVEAASVLLSFFRVHVRDAPDLPSLAGRLEAGMIDYCEDVPGDDALERFVTILLVEIPAEEPIARLLNCGHPPPLLLHDGEVHEVEPSAPSPPINMTGLLGDHYQVDAIPFATGDRLLLYTDGVSETRDHTGTFYPLTHRVRRWTSAPPRQLLDHLHQDLLAYVAGTRDDDLAALVAHRVAPEDREPRTQLGRGVRIQRIDRQSARSGGRAAGSLLKEAGAEELLGAARGVGAGATCVQPAMGARLDVADHGTAGAESADGSDTIPAVRNTPPRRDGRGGQH</sequence>
<evidence type="ECO:0000256" key="1">
    <source>
        <dbReference type="ARBA" id="ARBA00022801"/>
    </source>
</evidence>
<keyword evidence="3" id="KW-1133">Transmembrane helix</keyword>
<dbReference type="SUPFAM" id="SSF81606">
    <property type="entry name" value="PP2C-like"/>
    <property type="match status" value="1"/>
</dbReference>
<evidence type="ECO:0000256" key="2">
    <source>
        <dbReference type="SAM" id="MobiDB-lite"/>
    </source>
</evidence>
<evidence type="ECO:0000313" key="5">
    <source>
        <dbReference type="EMBL" id="TJZ94400.1"/>
    </source>
</evidence>
<feature type="transmembrane region" description="Helical" evidence="3">
    <location>
        <begin position="80"/>
        <end position="97"/>
    </location>
</feature>
<dbReference type="OrthoDB" id="3210173at2"/>
<feature type="region of interest" description="Disordered" evidence="2">
    <location>
        <begin position="424"/>
        <end position="457"/>
    </location>
</feature>
<dbReference type="Proteomes" id="UP000305778">
    <property type="component" value="Unassembled WGS sequence"/>
</dbReference>
<comment type="caution">
    <text evidence="5">The sequence shown here is derived from an EMBL/GenBank/DDBJ whole genome shotgun (WGS) entry which is preliminary data.</text>
</comment>
<dbReference type="AlphaFoldDB" id="A0A4U0RI58"/>
<dbReference type="GO" id="GO:0016791">
    <property type="term" value="F:phosphatase activity"/>
    <property type="evidence" value="ECO:0007669"/>
    <property type="project" value="TreeGrafter"/>
</dbReference>
<dbReference type="PANTHER" id="PTHR43156:SF2">
    <property type="entry name" value="STAGE II SPORULATION PROTEIN E"/>
    <property type="match status" value="1"/>
</dbReference>
<reference evidence="5 6" key="1">
    <citation type="submission" date="2019-04" db="EMBL/GenBank/DDBJ databases">
        <title>Streptomyces oryziradicis sp. nov., a novel actinomycete isolated from rhizosphere soil of rice (Oryza sativa L.).</title>
        <authorList>
            <person name="Li C."/>
        </authorList>
    </citation>
    <scope>NUCLEOTIDE SEQUENCE [LARGE SCALE GENOMIC DNA]</scope>
    <source>
        <strain evidence="5 6">NEAU-C40</strain>
    </source>
</reference>
<accession>A0A4U0RI58</accession>
<name>A0A4U0RI58_9ACTN</name>
<dbReference type="InterPro" id="IPR001932">
    <property type="entry name" value="PPM-type_phosphatase-like_dom"/>
</dbReference>
<feature type="transmembrane region" description="Helical" evidence="3">
    <location>
        <begin position="44"/>
        <end position="68"/>
    </location>
</feature>
<evidence type="ECO:0000259" key="4">
    <source>
        <dbReference type="SMART" id="SM00331"/>
    </source>
</evidence>
<evidence type="ECO:0000256" key="3">
    <source>
        <dbReference type="SAM" id="Phobius"/>
    </source>
</evidence>
<keyword evidence="3" id="KW-0472">Membrane</keyword>
<dbReference type="SMART" id="SM00331">
    <property type="entry name" value="PP2C_SIG"/>
    <property type="match status" value="1"/>
</dbReference>
<feature type="domain" description="PPM-type phosphatase" evidence="4">
    <location>
        <begin position="133"/>
        <end position="354"/>
    </location>
</feature>
<feature type="transmembrane region" description="Helical" evidence="3">
    <location>
        <begin position="12"/>
        <end position="32"/>
    </location>
</feature>
<gene>
    <name evidence="5" type="ORF">FCI23_53790</name>
</gene>
<protein>
    <submittedName>
        <fullName evidence="5">Serine/threonine-protein phosphatase</fullName>
    </submittedName>
</protein>
<dbReference type="EMBL" id="SUMC01000226">
    <property type="protein sequence ID" value="TJZ94400.1"/>
    <property type="molecule type" value="Genomic_DNA"/>
</dbReference>
<organism evidence="5 6">
    <name type="scientific">Actinacidiphila oryziradicis</name>
    <dbReference type="NCBI Taxonomy" id="2571141"/>
    <lineage>
        <taxon>Bacteria</taxon>
        <taxon>Bacillati</taxon>
        <taxon>Actinomycetota</taxon>
        <taxon>Actinomycetes</taxon>
        <taxon>Kitasatosporales</taxon>
        <taxon>Streptomycetaceae</taxon>
        <taxon>Actinacidiphila</taxon>
    </lineage>
</organism>
<dbReference type="InterPro" id="IPR036457">
    <property type="entry name" value="PPM-type-like_dom_sf"/>
</dbReference>